<feature type="binding site" evidence="14 15">
    <location>
        <position position="124"/>
    </location>
    <ligand>
        <name>a divalent metal cation</name>
        <dbReference type="ChEBI" id="CHEBI:60240"/>
    </ligand>
</feature>
<evidence type="ECO:0000256" key="14">
    <source>
        <dbReference type="HAMAP-Rule" id="MF_00052"/>
    </source>
</evidence>
<dbReference type="NCBIfam" id="NF000595">
    <property type="entry name" value="PRK00015.1-3"/>
    <property type="match status" value="1"/>
</dbReference>
<name>A0A142JKY6_9BURK</name>
<dbReference type="AlphaFoldDB" id="A0A142JKY6"/>
<organism evidence="18 19">
    <name type="scientific">Cupriavidus nantongensis</name>
    <dbReference type="NCBI Taxonomy" id="1796606"/>
    <lineage>
        <taxon>Bacteria</taxon>
        <taxon>Pseudomonadati</taxon>
        <taxon>Pseudomonadota</taxon>
        <taxon>Betaproteobacteria</taxon>
        <taxon>Burkholderiales</taxon>
        <taxon>Burkholderiaceae</taxon>
        <taxon>Cupriavidus</taxon>
    </lineage>
</organism>
<dbReference type="GO" id="GO:0004523">
    <property type="term" value="F:RNA-DNA hybrid ribonuclease activity"/>
    <property type="evidence" value="ECO:0007669"/>
    <property type="project" value="UniProtKB-UniRule"/>
</dbReference>
<dbReference type="HAMAP" id="MF_00052_B">
    <property type="entry name" value="RNase_HII_B"/>
    <property type="match status" value="1"/>
</dbReference>
<accession>A0A142JKY6</accession>
<dbReference type="InterPro" id="IPR036397">
    <property type="entry name" value="RNaseH_sf"/>
</dbReference>
<protein>
    <recommendedName>
        <fullName evidence="7 14">Ribonuclease HII</fullName>
        <shortName evidence="14">RNase HII</shortName>
        <ecNumber evidence="6 14">3.1.26.4</ecNumber>
    </recommendedName>
</protein>
<dbReference type="OrthoDB" id="9803420at2"/>
<evidence type="ECO:0000256" key="10">
    <source>
        <dbReference type="ARBA" id="ARBA00022723"/>
    </source>
</evidence>
<dbReference type="PANTHER" id="PTHR10954:SF18">
    <property type="entry name" value="RIBONUCLEASE HII"/>
    <property type="match status" value="1"/>
</dbReference>
<evidence type="ECO:0000256" key="4">
    <source>
        <dbReference type="ARBA" id="ARBA00004496"/>
    </source>
</evidence>
<evidence type="ECO:0000256" key="16">
    <source>
        <dbReference type="RuleBase" id="RU003515"/>
    </source>
</evidence>
<dbReference type="GO" id="GO:0030145">
    <property type="term" value="F:manganese ion binding"/>
    <property type="evidence" value="ECO:0007669"/>
    <property type="project" value="UniProtKB-UniRule"/>
</dbReference>
<evidence type="ECO:0000259" key="17">
    <source>
        <dbReference type="PROSITE" id="PS51975"/>
    </source>
</evidence>
<evidence type="ECO:0000256" key="7">
    <source>
        <dbReference type="ARBA" id="ARBA00019179"/>
    </source>
</evidence>
<sequence length="259" mass="27206">MARRNAATPQLGLDLAPDARAIQYLCGVDEAGRGPLAGPVYAAAVVLDPKRPIRGLADSKILTAAKREALYEKICERALGWHIAFATVEEIDTINILHASMLAMQRAVQGLAASGVVPDLVQVDGNRCPQVAYPVEAIVKGDALVKAISAASILAKVARDRALMELHAAYPQYGFDSHVGYGTPQHMAALAEFGATPHHRRSFAPVREALAQRPLFTALGTAVPVIGDIAVMEADADAFAGAATQAATQPGTFLPPEAS</sequence>
<dbReference type="SUPFAM" id="SSF53098">
    <property type="entry name" value="Ribonuclease H-like"/>
    <property type="match status" value="1"/>
</dbReference>
<dbReference type="Gene3D" id="3.30.420.10">
    <property type="entry name" value="Ribonuclease H-like superfamily/Ribonuclease H"/>
    <property type="match status" value="1"/>
</dbReference>
<dbReference type="STRING" id="1796606.A2G96_13890"/>
<dbReference type="InterPro" id="IPR022898">
    <property type="entry name" value="RNase_HII"/>
</dbReference>
<comment type="similarity">
    <text evidence="5 14 16">Belongs to the RNase HII family.</text>
</comment>
<comment type="catalytic activity">
    <reaction evidence="1 14 15 16">
        <text>Endonucleolytic cleavage to 5'-phosphomonoester.</text>
        <dbReference type="EC" id="3.1.26.4"/>
    </reaction>
</comment>
<dbReference type="GO" id="GO:0006298">
    <property type="term" value="P:mismatch repair"/>
    <property type="evidence" value="ECO:0007669"/>
    <property type="project" value="TreeGrafter"/>
</dbReference>
<keyword evidence="12 14" id="KW-0378">Hydrolase</keyword>
<dbReference type="NCBIfam" id="NF000596">
    <property type="entry name" value="PRK00015.1-4"/>
    <property type="match status" value="1"/>
</dbReference>
<comment type="cofactor">
    <cofactor evidence="14 15">
        <name>Mn(2+)</name>
        <dbReference type="ChEBI" id="CHEBI:29035"/>
    </cofactor>
    <cofactor evidence="14 15">
        <name>Mg(2+)</name>
        <dbReference type="ChEBI" id="CHEBI:18420"/>
    </cofactor>
    <text evidence="14 15">Manganese or magnesium. Binds 1 divalent metal ion per monomer in the absence of substrate. May bind a second metal ion after substrate binding.</text>
</comment>
<evidence type="ECO:0000256" key="15">
    <source>
        <dbReference type="PROSITE-ProRule" id="PRU01319"/>
    </source>
</evidence>
<evidence type="ECO:0000256" key="13">
    <source>
        <dbReference type="ARBA" id="ARBA00023211"/>
    </source>
</evidence>
<comment type="function">
    <text evidence="3 14 16">Endonuclease that specifically degrades the RNA of RNA-DNA hybrids.</text>
</comment>
<dbReference type="InterPro" id="IPR024567">
    <property type="entry name" value="RNase_HII/HIII_dom"/>
</dbReference>
<gene>
    <name evidence="14" type="primary">rnhB</name>
    <name evidence="18" type="ORF">A2G96_13890</name>
</gene>
<evidence type="ECO:0000256" key="6">
    <source>
        <dbReference type="ARBA" id="ARBA00012180"/>
    </source>
</evidence>
<dbReference type="EMBL" id="CP014844">
    <property type="protein sequence ID" value="AMR78748.1"/>
    <property type="molecule type" value="Genomic_DNA"/>
</dbReference>
<feature type="domain" description="RNase H type-2" evidence="17">
    <location>
        <begin position="23"/>
        <end position="215"/>
    </location>
</feature>
<dbReference type="InterPro" id="IPR012337">
    <property type="entry name" value="RNaseH-like_sf"/>
</dbReference>
<dbReference type="GO" id="GO:0032299">
    <property type="term" value="C:ribonuclease H2 complex"/>
    <property type="evidence" value="ECO:0007669"/>
    <property type="project" value="TreeGrafter"/>
</dbReference>
<dbReference type="Proteomes" id="UP000075238">
    <property type="component" value="Chromosome 1"/>
</dbReference>
<evidence type="ECO:0000313" key="19">
    <source>
        <dbReference type="Proteomes" id="UP000075238"/>
    </source>
</evidence>
<dbReference type="Pfam" id="PF01351">
    <property type="entry name" value="RNase_HII"/>
    <property type="match status" value="1"/>
</dbReference>
<feature type="binding site" evidence="14 15">
    <location>
        <position position="29"/>
    </location>
    <ligand>
        <name>a divalent metal cation</name>
        <dbReference type="ChEBI" id="CHEBI:60240"/>
    </ligand>
</feature>
<dbReference type="RefSeq" id="WP_062800112.1">
    <property type="nucleotide sequence ID" value="NZ_CP014844.1"/>
</dbReference>
<evidence type="ECO:0000256" key="3">
    <source>
        <dbReference type="ARBA" id="ARBA00004065"/>
    </source>
</evidence>
<dbReference type="PROSITE" id="PS51975">
    <property type="entry name" value="RNASE_H_2"/>
    <property type="match status" value="1"/>
</dbReference>
<dbReference type="FunFam" id="3.30.420.10:FF:000006">
    <property type="entry name" value="Ribonuclease HII"/>
    <property type="match status" value="1"/>
</dbReference>
<evidence type="ECO:0000256" key="1">
    <source>
        <dbReference type="ARBA" id="ARBA00000077"/>
    </source>
</evidence>
<dbReference type="GO" id="GO:0003723">
    <property type="term" value="F:RNA binding"/>
    <property type="evidence" value="ECO:0007669"/>
    <property type="project" value="UniProtKB-UniRule"/>
</dbReference>
<dbReference type="EC" id="3.1.26.4" evidence="6 14"/>
<dbReference type="PANTHER" id="PTHR10954">
    <property type="entry name" value="RIBONUCLEASE H2 SUBUNIT A"/>
    <property type="match status" value="1"/>
</dbReference>
<evidence type="ECO:0000256" key="2">
    <source>
        <dbReference type="ARBA" id="ARBA00001946"/>
    </source>
</evidence>
<keyword evidence="10 14" id="KW-0479">Metal-binding</keyword>
<dbReference type="GO" id="GO:0043137">
    <property type="term" value="P:DNA replication, removal of RNA primer"/>
    <property type="evidence" value="ECO:0007669"/>
    <property type="project" value="TreeGrafter"/>
</dbReference>
<evidence type="ECO:0000256" key="9">
    <source>
        <dbReference type="ARBA" id="ARBA00022722"/>
    </source>
</evidence>
<keyword evidence="13 14" id="KW-0464">Manganese</keyword>
<feature type="binding site" evidence="14 15">
    <location>
        <position position="30"/>
    </location>
    <ligand>
        <name>a divalent metal cation</name>
        <dbReference type="ChEBI" id="CHEBI:60240"/>
    </ligand>
</feature>
<comment type="subcellular location">
    <subcellularLocation>
        <location evidence="4 14">Cytoplasm</location>
    </subcellularLocation>
</comment>
<dbReference type="KEGG" id="cnan:A2G96_13890"/>
<keyword evidence="19" id="KW-1185">Reference proteome</keyword>
<comment type="cofactor">
    <cofactor evidence="2">
        <name>Mg(2+)</name>
        <dbReference type="ChEBI" id="CHEBI:18420"/>
    </cofactor>
</comment>
<reference evidence="18 19" key="1">
    <citation type="submission" date="2016-03" db="EMBL/GenBank/DDBJ databases">
        <title>Complete genome sequence of a novel chlorpyrifos degrading bacterium, Cupriavidus nantongensis sp. X1.</title>
        <authorList>
            <person name="Fang L."/>
        </authorList>
    </citation>
    <scope>NUCLEOTIDE SEQUENCE [LARGE SCALE GENOMIC DNA]</scope>
    <source>
        <strain evidence="18 19">X1</strain>
    </source>
</reference>
<evidence type="ECO:0000256" key="5">
    <source>
        <dbReference type="ARBA" id="ARBA00007383"/>
    </source>
</evidence>
<dbReference type="CDD" id="cd07182">
    <property type="entry name" value="RNase_HII_bacteria_HII_like"/>
    <property type="match status" value="1"/>
</dbReference>
<dbReference type="GO" id="GO:0005737">
    <property type="term" value="C:cytoplasm"/>
    <property type="evidence" value="ECO:0007669"/>
    <property type="project" value="UniProtKB-SubCell"/>
</dbReference>
<evidence type="ECO:0000256" key="11">
    <source>
        <dbReference type="ARBA" id="ARBA00022759"/>
    </source>
</evidence>
<evidence type="ECO:0000256" key="8">
    <source>
        <dbReference type="ARBA" id="ARBA00022490"/>
    </source>
</evidence>
<keyword evidence="8 14" id="KW-0963">Cytoplasm</keyword>
<keyword evidence="9 14" id="KW-0540">Nuclease</keyword>
<dbReference type="InterPro" id="IPR001352">
    <property type="entry name" value="RNase_HII/HIII"/>
</dbReference>
<keyword evidence="11 14" id="KW-0255">Endonuclease</keyword>
<evidence type="ECO:0000313" key="18">
    <source>
        <dbReference type="EMBL" id="AMR78748.1"/>
    </source>
</evidence>
<proteinExistence type="inferred from homology"/>
<evidence type="ECO:0000256" key="12">
    <source>
        <dbReference type="ARBA" id="ARBA00022801"/>
    </source>
</evidence>